<feature type="transmembrane region" description="Helical" evidence="1">
    <location>
        <begin position="125"/>
        <end position="144"/>
    </location>
</feature>
<feature type="transmembrane region" description="Helical" evidence="1">
    <location>
        <begin position="151"/>
        <end position="178"/>
    </location>
</feature>
<evidence type="ECO:0000256" key="1">
    <source>
        <dbReference type="SAM" id="Phobius"/>
    </source>
</evidence>
<keyword evidence="3" id="KW-1185">Reference proteome</keyword>
<evidence type="ECO:0008006" key="4">
    <source>
        <dbReference type="Google" id="ProtNLM"/>
    </source>
</evidence>
<evidence type="ECO:0000313" key="2">
    <source>
        <dbReference type="EMBL" id="MFD2168597.1"/>
    </source>
</evidence>
<evidence type="ECO:0000313" key="3">
    <source>
        <dbReference type="Proteomes" id="UP001597343"/>
    </source>
</evidence>
<accession>A0ABW4ZRM7</accession>
<proteinExistence type="predicted"/>
<dbReference type="EMBL" id="JBHUIO010000002">
    <property type="protein sequence ID" value="MFD2168597.1"/>
    <property type="molecule type" value="Genomic_DNA"/>
</dbReference>
<sequence length="225" mass="26090">MNGLIARHLLFWRLFFRSWSAYGMLALFLLTVYATGRLGQLERDAISLLYETVGVLFLICYMQWSSKVDFDSKFLELIFTYPQWRWKVLLERFLFGWVLFSLTMCLLSVAYSFQMSLPIWKELLFVMPVYLACTGVVGLGTVLVKHSLGGLLLGLMFWLFFALARGLLGPFSGVILHFTGVRYFAFHHELASSSDTWILYNRLFFLLLALLLGTATIVWFARKER</sequence>
<reference evidence="3" key="1">
    <citation type="journal article" date="2019" name="Int. J. Syst. Evol. Microbiol.">
        <title>The Global Catalogue of Microorganisms (GCM) 10K type strain sequencing project: providing services to taxonomists for standard genome sequencing and annotation.</title>
        <authorList>
            <consortium name="The Broad Institute Genomics Platform"/>
            <consortium name="The Broad Institute Genome Sequencing Center for Infectious Disease"/>
            <person name="Wu L."/>
            <person name="Ma J."/>
        </authorList>
    </citation>
    <scope>NUCLEOTIDE SEQUENCE [LARGE SCALE GENOMIC DNA]</scope>
    <source>
        <strain evidence="3">CGMCC 1.13574</strain>
    </source>
</reference>
<feature type="transmembrane region" description="Helical" evidence="1">
    <location>
        <begin position="198"/>
        <end position="221"/>
    </location>
</feature>
<name>A0ABW4ZRM7_9BACL</name>
<dbReference type="Proteomes" id="UP001597343">
    <property type="component" value="Unassembled WGS sequence"/>
</dbReference>
<organism evidence="2 3">
    <name type="scientific">Tumebacillus lipolyticus</name>
    <dbReference type="NCBI Taxonomy" id="1280370"/>
    <lineage>
        <taxon>Bacteria</taxon>
        <taxon>Bacillati</taxon>
        <taxon>Bacillota</taxon>
        <taxon>Bacilli</taxon>
        <taxon>Bacillales</taxon>
        <taxon>Alicyclobacillaceae</taxon>
        <taxon>Tumebacillus</taxon>
    </lineage>
</organism>
<protein>
    <recommendedName>
        <fullName evidence="4">ABC transporter permease</fullName>
    </recommendedName>
</protein>
<keyword evidence="1" id="KW-1133">Transmembrane helix</keyword>
<dbReference type="RefSeq" id="WP_386043455.1">
    <property type="nucleotide sequence ID" value="NZ_JBHUIO010000002.1"/>
</dbReference>
<feature type="transmembrane region" description="Helical" evidence="1">
    <location>
        <begin position="93"/>
        <end position="113"/>
    </location>
</feature>
<gene>
    <name evidence="2" type="ORF">ACFSOY_01010</name>
</gene>
<keyword evidence="1" id="KW-0472">Membrane</keyword>
<feature type="transmembrane region" description="Helical" evidence="1">
    <location>
        <begin position="45"/>
        <end position="64"/>
    </location>
</feature>
<feature type="transmembrane region" description="Helical" evidence="1">
    <location>
        <begin position="21"/>
        <end position="39"/>
    </location>
</feature>
<keyword evidence="1" id="KW-0812">Transmembrane</keyword>
<comment type="caution">
    <text evidence="2">The sequence shown here is derived from an EMBL/GenBank/DDBJ whole genome shotgun (WGS) entry which is preliminary data.</text>
</comment>